<accession>A0ABN2PM18</accession>
<proteinExistence type="predicted"/>
<dbReference type="SUPFAM" id="SSF63380">
    <property type="entry name" value="Riboflavin synthase domain-like"/>
    <property type="match status" value="1"/>
</dbReference>
<evidence type="ECO:0000313" key="3">
    <source>
        <dbReference type="Proteomes" id="UP001501343"/>
    </source>
</evidence>
<dbReference type="PANTHER" id="PTHR30157:SF0">
    <property type="entry name" value="NADPH-DEPENDENT FERRIC-CHELATE REDUCTASE"/>
    <property type="match status" value="1"/>
</dbReference>
<dbReference type="Gene3D" id="2.40.30.10">
    <property type="entry name" value="Translation factors"/>
    <property type="match status" value="1"/>
</dbReference>
<dbReference type="InterPro" id="IPR013113">
    <property type="entry name" value="SIP_FAD-bd"/>
</dbReference>
<organism evidence="2 3">
    <name type="scientific">Microbacterium aoyamense</name>
    <dbReference type="NCBI Taxonomy" id="344166"/>
    <lineage>
        <taxon>Bacteria</taxon>
        <taxon>Bacillati</taxon>
        <taxon>Actinomycetota</taxon>
        <taxon>Actinomycetes</taxon>
        <taxon>Micrococcales</taxon>
        <taxon>Microbacteriaceae</taxon>
        <taxon>Microbacterium</taxon>
    </lineage>
</organism>
<reference evidence="2 3" key="1">
    <citation type="journal article" date="2019" name="Int. J. Syst. Evol. Microbiol.">
        <title>The Global Catalogue of Microorganisms (GCM) 10K type strain sequencing project: providing services to taxonomists for standard genome sequencing and annotation.</title>
        <authorList>
            <consortium name="The Broad Institute Genomics Platform"/>
            <consortium name="The Broad Institute Genome Sequencing Center for Infectious Disease"/>
            <person name="Wu L."/>
            <person name="Ma J."/>
        </authorList>
    </citation>
    <scope>NUCLEOTIDE SEQUENCE [LARGE SCALE GENOMIC DNA]</scope>
    <source>
        <strain evidence="2 3">JCM 14900</strain>
    </source>
</reference>
<dbReference type="InterPro" id="IPR017938">
    <property type="entry name" value="Riboflavin_synthase-like_b-brl"/>
</dbReference>
<dbReference type="InterPro" id="IPR017927">
    <property type="entry name" value="FAD-bd_FR_type"/>
</dbReference>
<dbReference type="Pfam" id="PF04954">
    <property type="entry name" value="SIP"/>
    <property type="match status" value="1"/>
</dbReference>
<dbReference type="InterPro" id="IPR039374">
    <property type="entry name" value="SIP_fam"/>
</dbReference>
<protein>
    <submittedName>
        <fullName evidence="2">Siderophore-interacting protein</fullName>
    </submittedName>
</protein>
<dbReference type="Proteomes" id="UP001501343">
    <property type="component" value="Unassembled WGS sequence"/>
</dbReference>
<dbReference type="Gene3D" id="3.40.50.80">
    <property type="entry name" value="Nucleotide-binding domain of ferredoxin-NADP reductase (FNR) module"/>
    <property type="match status" value="1"/>
</dbReference>
<evidence type="ECO:0000313" key="2">
    <source>
        <dbReference type="EMBL" id="GAA1925476.1"/>
    </source>
</evidence>
<dbReference type="InterPro" id="IPR039261">
    <property type="entry name" value="FNR_nucleotide-bd"/>
</dbReference>
<dbReference type="PROSITE" id="PS51384">
    <property type="entry name" value="FAD_FR"/>
    <property type="match status" value="1"/>
</dbReference>
<comment type="caution">
    <text evidence="2">The sequence shown here is derived from an EMBL/GenBank/DDBJ whole genome shotgun (WGS) entry which is preliminary data.</text>
</comment>
<sequence length="295" mass="32700">MTNLIHRAEVVRVETLSAGMVRVVLGGEGLAGFVSTGVGDEYLRMWLPRDGEAEPVLPSPSGEQSWAFAEDVEPSPLRTYTVRRWDAARGELSIDMVVHGHGLAARWAETVAPGSLVGVNTPRGMYAAPSDLEWLLMVTDAAGLPAAARILEDLPPGVRVRLYAEVPGPAYEQHIALPSGSELRWVHGGNGHGPSRLEEIVRRSERPDGVGYIWVAGETHSTRGVRRHLRHELGLPTTAYKVVGYWTEDVEQWEARYEALPADVHAHLESLWDDTTRDEEDIEDEYDRTLERFGL</sequence>
<dbReference type="EMBL" id="BAAAOF010000003">
    <property type="protein sequence ID" value="GAA1925476.1"/>
    <property type="molecule type" value="Genomic_DNA"/>
</dbReference>
<dbReference type="InterPro" id="IPR007037">
    <property type="entry name" value="SIP_rossman_dom"/>
</dbReference>
<evidence type="ECO:0000259" key="1">
    <source>
        <dbReference type="PROSITE" id="PS51384"/>
    </source>
</evidence>
<name>A0ABN2PM18_9MICO</name>
<keyword evidence="3" id="KW-1185">Reference proteome</keyword>
<dbReference type="CDD" id="cd06193">
    <property type="entry name" value="siderophore_interacting"/>
    <property type="match status" value="1"/>
</dbReference>
<gene>
    <name evidence="2" type="ORF">GCM10009775_17140</name>
</gene>
<dbReference type="Pfam" id="PF08021">
    <property type="entry name" value="FAD_binding_9"/>
    <property type="match status" value="1"/>
</dbReference>
<dbReference type="PANTHER" id="PTHR30157">
    <property type="entry name" value="FERRIC REDUCTASE, NADPH-DEPENDENT"/>
    <property type="match status" value="1"/>
</dbReference>
<feature type="domain" description="FAD-binding FR-type" evidence="1">
    <location>
        <begin position="3"/>
        <end position="129"/>
    </location>
</feature>
<dbReference type="RefSeq" id="WP_248150259.1">
    <property type="nucleotide sequence ID" value="NZ_BAAAOF010000003.1"/>
</dbReference>